<keyword evidence="2" id="KW-0804">Transcription</keyword>
<reference evidence="6 7" key="1">
    <citation type="submission" date="2016-06" db="EMBL/GenBank/DDBJ databases">
        <authorList>
            <person name="Kjaerup R.B."/>
            <person name="Dalgaard T.S."/>
            <person name="Juul-Madsen H.R."/>
        </authorList>
    </citation>
    <scope>NUCLEOTIDE SEQUENCE [LARGE SCALE GENOMIC DNA]</scope>
    <source>
        <strain evidence="6 7">DSM 45577</strain>
    </source>
</reference>
<proteinExistence type="predicted"/>
<dbReference type="RefSeq" id="WP_091435400.1">
    <property type="nucleotide sequence ID" value="NZ_BMMJ01000001.1"/>
</dbReference>
<gene>
    <name evidence="6" type="ORF">GA0070617_1654</name>
</gene>
<protein>
    <submittedName>
        <fullName evidence="6">Anti-sigma-K factor rskA</fullName>
    </submittedName>
</protein>
<organism evidence="6 7">
    <name type="scientific">Micromonospora yangpuensis</name>
    <dbReference type="NCBI Taxonomy" id="683228"/>
    <lineage>
        <taxon>Bacteria</taxon>
        <taxon>Bacillati</taxon>
        <taxon>Actinomycetota</taxon>
        <taxon>Actinomycetes</taxon>
        <taxon>Micromonosporales</taxon>
        <taxon>Micromonosporaceae</taxon>
        <taxon>Micromonospora</taxon>
    </lineage>
</organism>
<dbReference type="Proteomes" id="UP000198937">
    <property type="component" value="Unassembled WGS sequence"/>
</dbReference>
<keyword evidence="7" id="KW-1185">Reference proteome</keyword>
<dbReference type="AlphaFoldDB" id="A0A1C6UA76"/>
<evidence type="ECO:0000256" key="1">
    <source>
        <dbReference type="ARBA" id="ARBA00023015"/>
    </source>
</evidence>
<evidence type="ECO:0000259" key="5">
    <source>
        <dbReference type="Pfam" id="PF10099"/>
    </source>
</evidence>
<keyword evidence="1" id="KW-0805">Transcription regulation</keyword>
<dbReference type="Pfam" id="PF10099">
    <property type="entry name" value="RskA_C"/>
    <property type="match status" value="1"/>
</dbReference>
<accession>A0A1C6UA76</accession>
<dbReference type="OrthoDB" id="4328740at2"/>
<dbReference type="Gene3D" id="1.10.10.1320">
    <property type="entry name" value="Anti-sigma factor, zinc-finger domain"/>
    <property type="match status" value="1"/>
</dbReference>
<evidence type="ECO:0000256" key="4">
    <source>
        <dbReference type="SAM" id="Phobius"/>
    </source>
</evidence>
<evidence type="ECO:0000256" key="2">
    <source>
        <dbReference type="ARBA" id="ARBA00023163"/>
    </source>
</evidence>
<sequence length="266" mass="28512">MPHLEHDRLVFLALGESGSDQGEATHLDTCAHCRGELETLRHVAGLATATQPLRDLPAPPEHLWQGIRAEIEAAQELSSPTEARELPSRAEARELPSLTAVRGGQQTAPTSRRHQVDRRRRRLTRWALTAATATAAAVLGVVGTLAVVRSTEPAQEQVVLASAPLSAYGPTPPEARGEARVLDDGRLHLHVANLPEVPGYYEVWLINPVNGEMFSVGVLGAGSDVLLPLPAKVDLRAYNVVDVSAEQFDNDPAHSGDSLLRGTLTG</sequence>
<evidence type="ECO:0000256" key="3">
    <source>
        <dbReference type="SAM" id="MobiDB-lite"/>
    </source>
</evidence>
<dbReference type="EMBL" id="FMIA01000002">
    <property type="protein sequence ID" value="SCL50995.1"/>
    <property type="molecule type" value="Genomic_DNA"/>
</dbReference>
<evidence type="ECO:0000313" key="7">
    <source>
        <dbReference type="Proteomes" id="UP000198937"/>
    </source>
</evidence>
<dbReference type="STRING" id="683228.GA0070617_1654"/>
<dbReference type="InterPro" id="IPR018764">
    <property type="entry name" value="RskA_C"/>
</dbReference>
<dbReference type="GO" id="GO:0005886">
    <property type="term" value="C:plasma membrane"/>
    <property type="evidence" value="ECO:0007669"/>
    <property type="project" value="InterPro"/>
</dbReference>
<evidence type="ECO:0000313" key="6">
    <source>
        <dbReference type="EMBL" id="SCL50995.1"/>
    </source>
</evidence>
<feature type="transmembrane region" description="Helical" evidence="4">
    <location>
        <begin position="126"/>
        <end position="148"/>
    </location>
</feature>
<keyword evidence="4" id="KW-0812">Transmembrane</keyword>
<dbReference type="InterPro" id="IPR041916">
    <property type="entry name" value="Anti_sigma_zinc_sf"/>
</dbReference>
<feature type="domain" description="Anti-sigma K factor RskA C-terminal" evidence="5">
    <location>
        <begin position="131"/>
        <end position="256"/>
    </location>
</feature>
<keyword evidence="4" id="KW-1133">Transmembrane helix</keyword>
<feature type="region of interest" description="Disordered" evidence="3">
    <location>
        <begin position="100"/>
        <end position="119"/>
    </location>
</feature>
<name>A0A1C6UA76_9ACTN</name>
<keyword evidence="4" id="KW-0472">Membrane</keyword>